<evidence type="ECO:0000256" key="1">
    <source>
        <dbReference type="ARBA" id="ARBA00004613"/>
    </source>
</evidence>
<dbReference type="OrthoDB" id="414039at2759"/>
<dbReference type="SUPFAM" id="SSF50494">
    <property type="entry name" value="Trypsin-like serine proteases"/>
    <property type="match status" value="1"/>
</dbReference>
<proteinExistence type="inferred from homology"/>
<evidence type="ECO:0000256" key="11">
    <source>
        <dbReference type="SAM" id="SignalP"/>
    </source>
</evidence>
<dbReference type="Gene3D" id="2.40.10.10">
    <property type="entry name" value="Trypsin-like serine proteases"/>
    <property type="match status" value="2"/>
</dbReference>
<accession>A0A7R8ZM41</accession>
<dbReference type="EMBL" id="OB660878">
    <property type="protein sequence ID" value="CAD7226623.1"/>
    <property type="molecule type" value="Genomic_DNA"/>
</dbReference>
<feature type="chain" id="PRO_5043321883" evidence="11">
    <location>
        <begin position="25"/>
        <end position="1569"/>
    </location>
</feature>
<evidence type="ECO:0000256" key="6">
    <source>
        <dbReference type="ARBA" id="ARBA00022825"/>
    </source>
</evidence>
<evidence type="ECO:0000256" key="9">
    <source>
        <dbReference type="ARBA" id="ARBA00024195"/>
    </source>
</evidence>
<keyword evidence="8" id="KW-0325">Glycoprotein</keyword>
<dbReference type="Gene3D" id="1.25.10.10">
    <property type="entry name" value="Leucine-rich Repeat Variant"/>
    <property type="match status" value="1"/>
</dbReference>
<feature type="compositionally biased region" description="Polar residues" evidence="10">
    <location>
        <begin position="27"/>
        <end position="36"/>
    </location>
</feature>
<organism evidence="12">
    <name type="scientific">Cyprideis torosa</name>
    <dbReference type="NCBI Taxonomy" id="163714"/>
    <lineage>
        <taxon>Eukaryota</taxon>
        <taxon>Metazoa</taxon>
        <taxon>Ecdysozoa</taxon>
        <taxon>Arthropoda</taxon>
        <taxon>Crustacea</taxon>
        <taxon>Oligostraca</taxon>
        <taxon>Ostracoda</taxon>
        <taxon>Podocopa</taxon>
        <taxon>Podocopida</taxon>
        <taxon>Cytherocopina</taxon>
        <taxon>Cytheroidea</taxon>
        <taxon>Cytherideidae</taxon>
        <taxon>Cyprideis</taxon>
    </lineage>
</organism>
<dbReference type="InterPro" id="IPR016024">
    <property type="entry name" value="ARM-type_fold"/>
</dbReference>
<dbReference type="SMART" id="SM00034">
    <property type="entry name" value="CLECT"/>
    <property type="match status" value="3"/>
</dbReference>
<dbReference type="InterPro" id="IPR016187">
    <property type="entry name" value="CTDL_fold"/>
</dbReference>
<dbReference type="InterPro" id="IPR033116">
    <property type="entry name" value="TRYPSIN_SER"/>
</dbReference>
<dbReference type="PROSITE" id="PS00135">
    <property type="entry name" value="TRYPSIN_SER"/>
    <property type="match status" value="1"/>
</dbReference>
<keyword evidence="4 11" id="KW-0732">Signal</keyword>
<evidence type="ECO:0000256" key="4">
    <source>
        <dbReference type="ARBA" id="ARBA00022729"/>
    </source>
</evidence>
<dbReference type="InterPro" id="IPR016186">
    <property type="entry name" value="C-type_lectin-like/link_sf"/>
</dbReference>
<comment type="subcellular location">
    <subcellularLocation>
        <location evidence="1">Secreted</location>
    </subcellularLocation>
</comment>
<dbReference type="GO" id="GO:0006508">
    <property type="term" value="P:proteolysis"/>
    <property type="evidence" value="ECO:0007669"/>
    <property type="project" value="UniProtKB-KW"/>
</dbReference>
<dbReference type="InterPro" id="IPR018378">
    <property type="entry name" value="C-type_lectin_CS"/>
</dbReference>
<feature type="signal peptide" evidence="11">
    <location>
        <begin position="1"/>
        <end position="24"/>
    </location>
</feature>
<sequence>MYLKTEDALWFLCVILIGVCQIGGSPTPQQSSNQGVPETPEDNPNADILTFPTVRRKETLPKDEEATVSRVPSKDEDVDCPSPGVVWKGICYQYFPLHKYYWRAAEYCEEVGGRLADISQSTEIVHELWDLFGEKAEAFEDNGFWVGAHATRYPESFTCNSPEACVEFWKGFVKDKSVFAKKEPNNSTNRKGGTCGNIRRCEKRGSTEGCEPPGRYGRLYDSRCEKPLGFVCQFDRKMSSEGCPGPFPTISGTTIERVGDGGLEYGETITYLCPDDEEIVGTCRGTLQYALSTGFCGEVEKKEQSSPTSAIANDECRAPGILWDGNCYMYFNRPRNFWDAAANCDRRGGRLADVSQGKKVIQQLWANFGQRALDFGYPGFWVGAHSRRYPGSWFCSSRATCLKYWKQFVPDESVWATWEPNNVAADEGCAVVRADGLWDQPCSIRMGYICQMDRKLSSEGCGQRSPKLPTGITKRISGGMEANPGDWPWAAALFQKPQHRNTPPTFICGGVVLGKRHVLTAAHCIIVSENYLIVRLGEYNLTDGNETSVAIDFDVERTVVHERYNPRSIHHDIAIVVLKKRAKFTCDIWNICFPVTINPPEVFGTKATIIGWGATEEKSTSDVLNEVSVTVYSELECASTMRYFKAPYTSKSMVCARVKGGHGDSCLGDSGGPLMVEHQGAWFVIGIVSAGEDQLKLPIPCPEPFTKVGDHCYYLAKDGIMKWNNAKARCIAMGGYLAELETHEEIELVKDYLTSLAGRACSSFLGSSGCNVFLLEPNSQTWELFSGPNQGNPCFILIGTAVNLTDLEVGIAALRLISLASMHVMIMAECHEETDGCMILEKLCSSQKLERDRAETSLKAWLKQFSGRNLFRRSVELLKTEMEKNDADAWLSLHGSLLSVALILAECGSVDEENADTDRDLLVSACLDCQTHPEVRVRLAAGQLLGSAAKALGAVQVHQLSWDPMTDHLRRYYEESMEAEAGWSNSGSSSETEGRPRTPNNWEILQEHASVGRLDTGLRSMTELVNGCGKFFTKNMLSQEFLSVTFKILWTHSNRFIKEEGYRLLHALISCSVFCSDDPNQSETIRELSRLLAKGLADNWSQVRLMSSVAARTFLLLESSLDTDQARVFLADLLPRICLNRYYVAEGVKLYSKESWRLVTNGRGKELVAAFLKDVVDYYIVSTRADNHAVREAACACIAELAAQVPANKLRPFVEPLLEALVESFKDDSWPVRDAACRSCGDFVQSFPKDIPESVLDQILTLSLENLRDSVASVRQGAADSIAQCLQCIEEPCQLRIKDVIRERFLAVEQQPVDEIRDPLDRPTPRDLTEEDPRHTDQTMYSCGSLAPKMGRGDALIPGGCTHNKFRRDPHPWEVSDGALRLTGAIFATQSRPPAPECRMGGLEALGGASFSLPPAAKRSTREADALSPLCKQFEDLIPETLGVVRRKDFQAHVALQETLARQIPLLADGLGRRIFKTKYLDLFLTELCPMLNSSAALTQSAAKDVLIWLGNSYGPNIIIGRVGNLPNCSSDVELSVGELLRFSCLTPGGRGLGNHGPSEQASAFLQRF</sequence>
<protein>
    <submittedName>
        <fullName evidence="12">Uncharacterized protein</fullName>
    </submittedName>
</protein>
<feature type="region of interest" description="Disordered" evidence="10">
    <location>
        <begin position="27"/>
        <end position="48"/>
    </location>
</feature>
<dbReference type="InterPro" id="IPR001254">
    <property type="entry name" value="Trypsin_dom"/>
</dbReference>
<dbReference type="FunFam" id="2.40.10.10:FF:000028">
    <property type="entry name" value="Serine protease easter"/>
    <property type="match status" value="1"/>
</dbReference>
<dbReference type="CDD" id="cd00190">
    <property type="entry name" value="Tryp_SPc"/>
    <property type="match status" value="1"/>
</dbReference>
<dbReference type="Gene3D" id="3.10.100.10">
    <property type="entry name" value="Mannose-Binding Protein A, subunit A"/>
    <property type="match status" value="3"/>
</dbReference>
<feature type="region of interest" description="Disordered" evidence="10">
    <location>
        <begin position="1316"/>
        <end position="1340"/>
    </location>
</feature>
<keyword evidence="7" id="KW-1015">Disulfide bond</keyword>
<feature type="compositionally biased region" description="Basic and acidic residues" evidence="10">
    <location>
        <begin position="1316"/>
        <end position="1337"/>
    </location>
</feature>
<dbReference type="PANTHER" id="PTHR24264">
    <property type="entry name" value="TRYPSIN-RELATED"/>
    <property type="match status" value="1"/>
</dbReference>
<dbReference type="GO" id="GO:0005615">
    <property type="term" value="C:extracellular space"/>
    <property type="evidence" value="ECO:0007669"/>
    <property type="project" value="TreeGrafter"/>
</dbReference>
<dbReference type="SUPFAM" id="SSF56436">
    <property type="entry name" value="C-type lectin-like"/>
    <property type="match status" value="3"/>
</dbReference>
<reference evidence="12" key="1">
    <citation type="submission" date="2020-11" db="EMBL/GenBank/DDBJ databases">
        <authorList>
            <person name="Tran Van P."/>
        </authorList>
    </citation>
    <scope>NUCLEOTIDE SEQUENCE</scope>
</reference>
<dbReference type="SUPFAM" id="SSF48371">
    <property type="entry name" value="ARM repeat"/>
    <property type="match status" value="1"/>
</dbReference>
<evidence type="ECO:0000256" key="5">
    <source>
        <dbReference type="ARBA" id="ARBA00022801"/>
    </source>
</evidence>
<dbReference type="PRINTS" id="PR00722">
    <property type="entry name" value="CHYMOTRYPSIN"/>
</dbReference>
<evidence type="ECO:0000256" key="2">
    <source>
        <dbReference type="ARBA" id="ARBA00022525"/>
    </source>
</evidence>
<dbReference type="SMART" id="SM00020">
    <property type="entry name" value="Tryp_SPc"/>
    <property type="match status" value="1"/>
</dbReference>
<gene>
    <name evidence="12" type="ORF">CTOB1V02_LOCUS4539</name>
</gene>
<dbReference type="Pfam" id="PF00089">
    <property type="entry name" value="Trypsin"/>
    <property type="match status" value="1"/>
</dbReference>
<name>A0A7R8ZM41_9CRUS</name>
<dbReference type="Pfam" id="PF13513">
    <property type="entry name" value="HEAT_EZ"/>
    <property type="match status" value="1"/>
</dbReference>
<dbReference type="PANTHER" id="PTHR24264:SF65">
    <property type="entry name" value="SRCR DOMAIN-CONTAINING PROTEIN"/>
    <property type="match status" value="1"/>
</dbReference>
<dbReference type="InterPro" id="IPR050127">
    <property type="entry name" value="Serine_Proteases_S1"/>
</dbReference>
<dbReference type="PROSITE" id="PS50240">
    <property type="entry name" value="TRYPSIN_DOM"/>
    <property type="match status" value="1"/>
</dbReference>
<dbReference type="InterPro" id="IPR011989">
    <property type="entry name" value="ARM-like"/>
</dbReference>
<dbReference type="PROSITE" id="PS00615">
    <property type="entry name" value="C_TYPE_LECTIN_1"/>
    <property type="match status" value="1"/>
</dbReference>
<keyword evidence="3" id="KW-0645">Protease</keyword>
<dbReference type="PROSITE" id="PS00134">
    <property type="entry name" value="TRYPSIN_HIS"/>
    <property type="match status" value="1"/>
</dbReference>
<evidence type="ECO:0000256" key="8">
    <source>
        <dbReference type="ARBA" id="ARBA00023180"/>
    </source>
</evidence>
<evidence type="ECO:0000256" key="10">
    <source>
        <dbReference type="SAM" id="MobiDB-lite"/>
    </source>
</evidence>
<keyword evidence="2" id="KW-0964">Secreted</keyword>
<dbReference type="Pfam" id="PF00059">
    <property type="entry name" value="Lectin_C"/>
    <property type="match status" value="1"/>
</dbReference>
<dbReference type="InterPro" id="IPR001304">
    <property type="entry name" value="C-type_lectin-like"/>
</dbReference>
<dbReference type="InterPro" id="IPR018114">
    <property type="entry name" value="TRYPSIN_HIS"/>
</dbReference>
<comment type="similarity">
    <text evidence="9">Belongs to the peptidase S1 family. CLIP subfamily.</text>
</comment>
<dbReference type="PROSITE" id="PS50041">
    <property type="entry name" value="C_TYPE_LECTIN_2"/>
    <property type="match status" value="2"/>
</dbReference>
<keyword evidence="6" id="KW-0720">Serine protease</keyword>
<keyword evidence="5" id="KW-0378">Hydrolase</keyword>
<evidence type="ECO:0000256" key="7">
    <source>
        <dbReference type="ARBA" id="ARBA00023157"/>
    </source>
</evidence>
<dbReference type="CDD" id="cd00037">
    <property type="entry name" value="CLECT"/>
    <property type="match status" value="3"/>
</dbReference>
<evidence type="ECO:0000313" key="12">
    <source>
        <dbReference type="EMBL" id="CAD7226623.1"/>
    </source>
</evidence>
<dbReference type="InterPro" id="IPR001314">
    <property type="entry name" value="Peptidase_S1A"/>
</dbReference>
<dbReference type="InterPro" id="IPR009003">
    <property type="entry name" value="Peptidase_S1_PA"/>
</dbReference>
<dbReference type="InterPro" id="IPR043504">
    <property type="entry name" value="Peptidase_S1_PA_chymotrypsin"/>
</dbReference>
<dbReference type="GO" id="GO:0004252">
    <property type="term" value="F:serine-type endopeptidase activity"/>
    <property type="evidence" value="ECO:0007669"/>
    <property type="project" value="InterPro"/>
</dbReference>
<evidence type="ECO:0000256" key="3">
    <source>
        <dbReference type="ARBA" id="ARBA00022670"/>
    </source>
</evidence>